<keyword evidence="2" id="KW-0489">Methyltransferase</keyword>
<dbReference type="GO" id="GO:0003676">
    <property type="term" value="F:nucleic acid binding"/>
    <property type="evidence" value="ECO:0007669"/>
    <property type="project" value="InterPro"/>
</dbReference>
<evidence type="ECO:0000256" key="5">
    <source>
        <dbReference type="ARBA" id="ARBA00047942"/>
    </source>
</evidence>
<dbReference type="PRINTS" id="PR00507">
    <property type="entry name" value="N12N6MTFRASE"/>
</dbReference>
<reference evidence="7 8" key="1">
    <citation type="submission" date="2020-08" db="EMBL/GenBank/DDBJ databases">
        <title>Genomic Encyclopedia of Type Strains, Phase IV (KMG-IV): sequencing the most valuable type-strain genomes for metagenomic binning, comparative biology and taxonomic classification.</title>
        <authorList>
            <person name="Goeker M."/>
        </authorList>
    </citation>
    <scope>NUCLEOTIDE SEQUENCE [LARGE SCALE GENOMIC DNA]</scope>
    <source>
        <strain evidence="7 8">DSM 105074</strain>
    </source>
</reference>
<dbReference type="PANTHER" id="PTHR33841:SF1">
    <property type="entry name" value="DNA METHYLTRANSFERASE A"/>
    <property type="match status" value="1"/>
</dbReference>
<dbReference type="GO" id="GO:0006304">
    <property type="term" value="P:DNA modification"/>
    <property type="evidence" value="ECO:0007669"/>
    <property type="project" value="InterPro"/>
</dbReference>
<dbReference type="InterPro" id="IPR002052">
    <property type="entry name" value="DNA_methylase_N6_adenine_CS"/>
</dbReference>
<dbReference type="PANTHER" id="PTHR33841">
    <property type="entry name" value="DNA METHYLTRANSFERASE YEEA-RELATED"/>
    <property type="match status" value="1"/>
</dbReference>
<accession>A0A840TZ70</accession>
<evidence type="ECO:0000313" key="8">
    <source>
        <dbReference type="Proteomes" id="UP000557307"/>
    </source>
</evidence>
<dbReference type="GO" id="GO:0009007">
    <property type="term" value="F:site-specific DNA-methyltransferase (adenine-specific) activity"/>
    <property type="evidence" value="ECO:0007669"/>
    <property type="project" value="UniProtKB-EC"/>
</dbReference>
<dbReference type="InterPro" id="IPR050953">
    <property type="entry name" value="N4_N6_ade-DNA_methylase"/>
</dbReference>
<gene>
    <name evidence="7" type="ORF">HNQ92_003357</name>
</gene>
<evidence type="ECO:0000256" key="1">
    <source>
        <dbReference type="ARBA" id="ARBA00011900"/>
    </source>
</evidence>
<dbReference type="SUPFAM" id="SSF53335">
    <property type="entry name" value="S-adenosyl-L-methionine-dependent methyltransferases"/>
    <property type="match status" value="1"/>
</dbReference>
<dbReference type="AlphaFoldDB" id="A0A840TZ70"/>
<evidence type="ECO:0000256" key="4">
    <source>
        <dbReference type="ARBA" id="ARBA00022691"/>
    </source>
</evidence>
<dbReference type="InterPro" id="IPR011639">
    <property type="entry name" value="MethylTrfase_TaqI-like_dom"/>
</dbReference>
<protein>
    <recommendedName>
        <fullName evidence="1">site-specific DNA-methyltransferase (adenine-specific)</fullName>
        <ecNumber evidence="1">2.1.1.72</ecNumber>
    </recommendedName>
</protein>
<dbReference type="Proteomes" id="UP000557307">
    <property type="component" value="Unassembled WGS sequence"/>
</dbReference>
<evidence type="ECO:0000256" key="3">
    <source>
        <dbReference type="ARBA" id="ARBA00022679"/>
    </source>
</evidence>
<dbReference type="GO" id="GO:0032259">
    <property type="term" value="P:methylation"/>
    <property type="evidence" value="ECO:0007669"/>
    <property type="project" value="UniProtKB-KW"/>
</dbReference>
<proteinExistence type="predicted"/>
<dbReference type="InterPro" id="IPR029063">
    <property type="entry name" value="SAM-dependent_MTases_sf"/>
</dbReference>
<sequence length="926" mass="106705">MTSQQIRQILCQSYQPNNWKRLLNALFPDRDFLSRPVEKDPQNLEQEKLAERIAQFGEVRLADNSQIGFYMVELKAGGTSIAKNRVGLRNLISRDVIPGILDGILVVYYIPGVSEWRMSFISKQAYWDDEGNLLREETQPRRYTYVFGPEESCNTAIERFTILLEHAQEMRIEHLLQAFSVEKISGAFFDQYHHHFKTLAGYLEQSVHRAQFEAFFAEEPDPDEQTRKTDLAIRNFVKKLMGRLVFLHFLQKKGWMGATDLNWRDGRRAFINDLFNECAEPDDFYRTILTELFFNTLNNAKRPEFDFLIKGTTPFADGVVRKVPYLNGGLFERDAHEPIELAFKATDFRALLDFFGSYNFTIDENLPADQDIGVDPEMLGLIFENLLEDNKDKGTFYTPKEVVHYMCRESLSLYLRRKLQTILSPGEMRTLDTFIKGDRNWIPEVVVQQADAIYEALDTVRICDPAIGSGAFPMGLVLELFDLKRKLSGLRARPRDFNFHVEKLRIIRENIYGVDIDKGAVDIARLRFWLSLIVDEEKPSPLPNLDYKIMQGDSLTESFEGIPLDNVLSQQKSVVLVEGRQMGIFGDSGAMQTKLDLSDQERDNLKMLVNTYFDPTLFDKSKTRQRIDAIIHDNIEYNFELTHKQISRFIHEKEDELTLVPADSPRDSPAKLLQKAKSRERIGRELAKRQQEERILLAKREKLLALEQKADEKPYFLWHLFFNEILTGEADAGFDIVIGNPPYGVKVSEELTKHYGLQSKDSYGTFMSMALRKLLRPDGVLCYIVSDTWLTIKSHLPLRKMLLEQQLHKVIRLHADCFKAVVNSCIFTLTRPVLPPTKAPAPQPAEIIVADLTNISTRKDIPKFRELILNLETFVGEATPHYAVYTYPQSLITTNSHLPIFVASPKLFRLMNDTGLSHKTNSWVIN</sequence>
<name>A0A840TZ70_9BACT</name>
<evidence type="ECO:0000256" key="2">
    <source>
        <dbReference type="ARBA" id="ARBA00022603"/>
    </source>
</evidence>
<dbReference type="RefSeq" id="WP_184175152.1">
    <property type="nucleotide sequence ID" value="NZ_JACHGF010000005.1"/>
</dbReference>
<dbReference type="Pfam" id="PF07669">
    <property type="entry name" value="Eco57I"/>
    <property type="match status" value="1"/>
</dbReference>
<dbReference type="EC" id="2.1.1.72" evidence="1"/>
<keyword evidence="3" id="KW-0808">Transferase</keyword>
<feature type="domain" description="Type II methyltransferase M.TaqI-like" evidence="6">
    <location>
        <begin position="509"/>
        <end position="818"/>
    </location>
</feature>
<keyword evidence="8" id="KW-1185">Reference proteome</keyword>
<evidence type="ECO:0000259" key="6">
    <source>
        <dbReference type="Pfam" id="PF07669"/>
    </source>
</evidence>
<keyword evidence="4" id="KW-0949">S-adenosyl-L-methionine</keyword>
<dbReference type="EMBL" id="JACHGF010000005">
    <property type="protein sequence ID" value="MBB5285200.1"/>
    <property type="molecule type" value="Genomic_DNA"/>
</dbReference>
<organism evidence="7 8">
    <name type="scientific">Rhabdobacter roseus</name>
    <dbReference type="NCBI Taxonomy" id="1655419"/>
    <lineage>
        <taxon>Bacteria</taxon>
        <taxon>Pseudomonadati</taxon>
        <taxon>Bacteroidota</taxon>
        <taxon>Cytophagia</taxon>
        <taxon>Cytophagales</taxon>
        <taxon>Cytophagaceae</taxon>
        <taxon>Rhabdobacter</taxon>
    </lineage>
</organism>
<dbReference type="PROSITE" id="PS00092">
    <property type="entry name" value="N6_MTASE"/>
    <property type="match status" value="1"/>
</dbReference>
<evidence type="ECO:0000313" key="7">
    <source>
        <dbReference type="EMBL" id="MBB5285200.1"/>
    </source>
</evidence>
<comment type="catalytic activity">
    <reaction evidence="5">
        <text>a 2'-deoxyadenosine in DNA + S-adenosyl-L-methionine = an N(6)-methyl-2'-deoxyadenosine in DNA + S-adenosyl-L-homocysteine + H(+)</text>
        <dbReference type="Rhea" id="RHEA:15197"/>
        <dbReference type="Rhea" id="RHEA-COMP:12418"/>
        <dbReference type="Rhea" id="RHEA-COMP:12419"/>
        <dbReference type="ChEBI" id="CHEBI:15378"/>
        <dbReference type="ChEBI" id="CHEBI:57856"/>
        <dbReference type="ChEBI" id="CHEBI:59789"/>
        <dbReference type="ChEBI" id="CHEBI:90615"/>
        <dbReference type="ChEBI" id="CHEBI:90616"/>
        <dbReference type="EC" id="2.1.1.72"/>
    </reaction>
</comment>
<dbReference type="Gene3D" id="3.40.50.150">
    <property type="entry name" value="Vaccinia Virus protein VP39"/>
    <property type="match status" value="2"/>
</dbReference>
<comment type="caution">
    <text evidence="7">The sequence shown here is derived from an EMBL/GenBank/DDBJ whole genome shotgun (WGS) entry which is preliminary data.</text>
</comment>